<reference evidence="2 3" key="1">
    <citation type="journal article" date="2016" name="Genome Biol. Evol.">
        <title>Gene Family Evolution Reflects Adaptation to Soil Environmental Stressors in the Genome of the Collembolan Orchesella cincta.</title>
        <authorList>
            <person name="Faddeeva-Vakhrusheva A."/>
            <person name="Derks M.F."/>
            <person name="Anvar S.Y."/>
            <person name="Agamennone V."/>
            <person name="Suring W."/>
            <person name="Smit S."/>
            <person name="van Straalen N.M."/>
            <person name="Roelofs D."/>
        </authorList>
    </citation>
    <scope>NUCLEOTIDE SEQUENCE [LARGE SCALE GENOMIC DNA]</scope>
    <source>
        <tissue evidence="2">Mixed pool</tissue>
    </source>
</reference>
<keyword evidence="1" id="KW-0732">Signal</keyword>
<name>A0A1D2MAB9_ORCCI</name>
<feature type="chain" id="PRO_5008903702" evidence="1">
    <location>
        <begin position="19"/>
        <end position="321"/>
    </location>
</feature>
<accession>A0A1D2MAB9</accession>
<evidence type="ECO:0000313" key="2">
    <source>
        <dbReference type="EMBL" id="ODM89862.1"/>
    </source>
</evidence>
<dbReference type="Proteomes" id="UP000094527">
    <property type="component" value="Unassembled WGS sequence"/>
</dbReference>
<gene>
    <name evidence="2" type="ORF">Ocin01_16820</name>
</gene>
<sequence length="321" mass="36148">MLILMAFPFLLLISHSNAASFPGCEISKFPIPCRNLTEEDDFDAMKECQAQAGGGFGDAGSSNESTSTSSPCRMGAMRSHLVRFGDYCDPMLWRFARRKYDDASPSNNEKHWHRILGTNLAEDNDFSYNGPCGQGGFICPRALCMDVHRVVPDDNVTEFVDLYKYDCISSSTHSPYEGVCTCGHLWSRVDPREPYMVMNRSSRLVEYKGIVGLNRRLVFDNNTGRCAAEKYGHCSLNWPPYLDEGNITRCFDKEHECVNRSASELGNSIRPFQVKGTKLWYGICDSKFTLTDPFAGGMALDQNFRLVILSIFTLTLIYFIS</sequence>
<proteinExistence type="predicted"/>
<protein>
    <submittedName>
        <fullName evidence="2">Uncharacterized protein</fullName>
    </submittedName>
</protein>
<comment type="caution">
    <text evidence="2">The sequence shown here is derived from an EMBL/GenBank/DDBJ whole genome shotgun (WGS) entry which is preliminary data.</text>
</comment>
<organism evidence="2 3">
    <name type="scientific">Orchesella cincta</name>
    <name type="common">Springtail</name>
    <name type="synonym">Podura cincta</name>
    <dbReference type="NCBI Taxonomy" id="48709"/>
    <lineage>
        <taxon>Eukaryota</taxon>
        <taxon>Metazoa</taxon>
        <taxon>Ecdysozoa</taxon>
        <taxon>Arthropoda</taxon>
        <taxon>Hexapoda</taxon>
        <taxon>Collembola</taxon>
        <taxon>Entomobryomorpha</taxon>
        <taxon>Entomobryoidea</taxon>
        <taxon>Orchesellidae</taxon>
        <taxon>Orchesellinae</taxon>
        <taxon>Orchesella</taxon>
    </lineage>
</organism>
<evidence type="ECO:0000256" key="1">
    <source>
        <dbReference type="SAM" id="SignalP"/>
    </source>
</evidence>
<dbReference type="EMBL" id="LJIJ01002317">
    <property type="protein sequence ID" value="ODM89862.1"/>
    <property type="molecule type" value="Genomic_DNA"/>
</dbReference>
<keyword evidence="3" id="KW-1185">Reference proteome</keyword>
<evidence type="ECO:0000313" key="3">
    <source>
        <dbReference type="Proteomes" id="UP000094527"/>
    </source>
</evidence>
<dbReference type="AlphaFoldDB" id="A0A1D2MAB9"/>
<feature type="signal peptide" evidence="1">
    <location>
        <begin position="1"/>
        <end position="18"/>
    </location>
</feature>